<gene>
    <name evidence="1" type="ORF">K444DRAFT_720913</name>
</gene>
<evidence type="ECO:0000313" key="2">
    <source>
        <dbReference type="Proteomes" id="UP000235371"/>
    </source>
</evidence>
<organism evidence="1 2">
    <name type="scientific">Hyaloscypha bicolor E</name>
    <dbReference type="NCBI Taxonomy" id="1095630"/>
    <lineage>
        <taxon>Eukaryota</taxon>
        <taxon>Fungi</taxon>
        <taxon>Dikarya</taxon>
        <taxon>Ascomycota</taxon>
        <taxon>Pezizomycotina</taxon>
        <taxon>Leotiomycetes</taxon>
        <taxon>Helotiales</taxon>
        <taxon>Hyaloscyphaceae</taxon>
        <taxon>Hyaloscypha</taxon>
        <taxon>Hyaloscypha bicolor</taxon>
    </lineage>
</organism>
<dbReference type="InParanoid" id="A0A2J6TC58"/>
<dbReference type="RefSeq" id="XP_024737521.1">
    <property type="nucleotide sequence ID" value="XM_024888498.1"/>
</dbReference>
<dbReference type="GeneID" id="36596574"/>
<dbReference type="Proteomes" id="UP000235371">
    <property type="component" value="Unassembled WGS sequence"/>
</dbReference>
<sequence>MGYCPYFFRANRGSKLPLITEAYFVFSRIADPLVMRVENYFISGKSTEN</sequence>
<accession>A0A2J6TC58</accession>
<protein>
    <submittedName>
        <fullName evidence="1">Uncharacterized protein</fullName>
    </submittedName>
</protein>
<dbReference type="EMBL" id="KZ613788">
    <property type="protein sequence ID" value="PMD60617.1"/>
    <property type="molecule type" value="Genomic_DNA"/>
</dbReference>
<proteinExistence type="predicted"/>
<name>A0A2J6TC58_9HELO</name>
<reference evidence="1 2" key="1">
    <citation type="submission" date="2016-04" db="EMBL/GenBank/DDBJ databases">
        <title>A degradative enzymes factory behind the ericoid mycorrhizal symbiosis.</title>
        <authorList>
            <consortium name="DOE Joint Genome Institute"/>
            <person name="Martino E."/>
            <person name="Morin E."/>
            <person name="Grelet G."/>
            <person name="Kuo A."/>
            <person name="Kohler A."/>
            <person name="Daghino S."/>
            <person name="Barry K."/>
            <person name="Choi C."/>
            <person name="Cichocki N."/>
            <person name="Clum A."/>
            <person name="Copeland A."/>
            <person name="Hainaut M."/>
            <person name="Haridas S."/>
            <person name="Labutti K."/>
            <person name="Lindquist E."/>
            <person name="Lipzen A."/>
            <person name="Khouja H.-R."/>
            <person name="Murat C."/>
            <person name="Ohm R."/>
            <person name="Olson A."/>
            <person name="Spatafora J."/>
            <person name="Veneault-Fourrey C."/>
            <person name="Henrissat B."/>
            <person name="Grigoriev I."/>
            <person name="Martin F."/>
            <person name="Perotto S."/>
        </authorList>
    </citation>
    <scope>NUCLEOTIDE SEQUENCE [LARGE SCALE GENOMIC DNA]</scope>
    <source>
        <strain evidence="1 2">E</strain>
    </source>
</reference>
<evidence type="ECO:0000313" key="1">
    <source>
        <dbReference type="EMBL" id="PMD60617.1"/>
    </source>
</evidence>
<dbReference type="AlphaFoldDB" id="A0A2J6TC58"/>
<keyword evidence="2" id="KW-1185">Reference proteome</keyword>